<dbReference type="InterPro" id="IPR036188">
    <property type="entry name" value="FAD/NAD-bd_sf"/>
</dbReference>
<evidence type="ECO:0000256" key="6">
    <source>
        <dbReference type="ARBA" id="ARBA00022448"/>
    </source>
</evidence>
<protein>
    <recommendedName>
        <fullName evidence="5 13">Succinate dehydrogenase flavoprotein subunit</fullName>
        <ecNumber evidence="4 18">1.3.5.1</ecNumber>
    </recommendedName>
</protein>
<evidence type="ECO:0000256" key="10">
    <source>
        <dbReference type="ARBA" id="ARBA00023002"/>
    </source>
</evidence>
<name>A0A328VHV4_9CHLR</name>
<dbReference type="InterPro" id="IPR011281">
    <property type="entry name" value="Succ_DH_flav_su_fwd"/>
</dbReference>
<dbReference type="FunFam" id="3.90.700.10:FF:000001">
    <property type="entry name" value="Mitochondrial succinate dehydrogenase flavoprotein subunit"/>
    <property type="match status" value="1"/>
</dbReference>
<evidence type="ECO:0000256" key="7">
    <source>
        <dbReference type="ARBA" id="ARBA00022630"/>
    </source>
</evidence>
<dbReference type="GO" id="GO:0005886">
    <property type="term" value="C:plasma membrane"/>
    <property type="evidence" value="ECO:0007669"/>
    <property type="project" value="TreeGrafter"/>
</dbReference>
<dbReference type="EC" id="1.3.5.1" evidence="4 18"/>
<evidence type="ECO:0000259" key="19">
    <source>
        <dbReference type="Pfam" id="PF00890"/>
    </source>
</evidence>
<evidence type="ECO:0000256" key="14">
    <source>
        <dbReference type="PIRSR" id="PIRSR000171-1"/>
    </source>
</evidence>
<feature type="active site" description="Proton acceptor" evidence="14">
    <location>
        <position position="280"/>
    </location>
</feature>
<dbReference type="SUPFAM" id="SSF56425">
    <property type="entry name" value="Succinate dehydrogenase/fumarate reductase flavoprotein, catalytic domain"/>
    <property type="match status" value="1"/>
</dbReference>
<evidence type="ECO:0000313" key="22">
    <source>
        <dbReference type="Proteomes" id="UP000248706"/>
    </source>
</evidence>
<dbReference type="AlphaFoldDB" id="A0A328VHV4"/>
<dbReference type="FunFam" id="1.20.58.100:FF:000001">
    <property type="entry name" value="Succinate dehydrogenase flavoprotein subunit (SdhA)"/>
    <property type="match status" value="1"/>
</dbReference>
<evidence type="ECO:0000256" key="3">
    <source>
        <dbReference type="ARBA" id="ARBA00008040"/>
    </source>
</evidence>
<sequence>MYQKFDVVIVGAGGAGLMAAMQLPNASVAVLSKVYPTRSHTGAAQGGVAAALGNLEEDHWKWHMYDTVKGGDYLVDQPAAEILARDAIDAIYELEHRGLPFNRTPDGRIDQRRFGGHTRNYGEAPVRRSCYAADRTGHMLLQTMYQNAIKNQVRFFNEFLALDLLINEGRVCGVVALEIRTGEIHTFHAKAVLFATGGYGRAWRVTSNAFACMGDGMAIAYRRGIPLEDMEMYQFHPTGLYKVGVLLSEGARGEGARLLNGKGEYFMERYMPTLKDLAPRDIVSRCIIKEIKEGRGVNGEDYVYLDLRHLGEKVITEKLPDITEFARNYLGVEPIREPVPIQPTAHYAMGGIPTDNDGRVVIDSKWTPLPGFYAAGEVACVSVHGANRLGTNSLVDLIVFGRRAGKHMARFIAENDHVPLPSHHEDFAREMVDHLLTSKGGESAARIRNELQGEMLENVFVERQEKGLQHAMDTIAGLQEAYKKVQLQDKGKTFNTELVEAIELGFLLDCAAATVHGALARKESRGAHYRLDYPERDDVNWLKHTLIYKGDGACEARLDYKDVILIDDPIFKPKERKY</sequence>
<evidence type="ECO:0000256" key="9">
    <source>
        <dbReference type="ARBA" id="ARBA00022982"/>
    </source>
</evidence>
<feature type="domain" description="Fumarate reductase/succinate dehydrogenase flavoprotein-like C-terminal" evidence="20">
    <location>
        <begin position="448"/>
        <end position="578"/>
    </location>
</feature>
<reference evidence="21 22" key="1">
    <citation type="submission" date="2016-08" db="EMBL/GenBank/DDBJ databases">
        <title>Analysis of Carbohydrate Active Enzymes in Thermogemmatispora T81 Reveals Carbohydrate Degradation Ability.</title>
        <authorList>
            <person name="Tomazini A."/>
            <person name="Lal S."/>
            <person name="Stott M."/>
            <person name="Henrissat B."/>
            <person name="Polikarpov I."/>
            <person name="Sparling R."/>
            <person name="Levin D.B."/>
        </authorList>
    </citation>
    <scope>NUCLEOTIDE SEQUENCE [LARGE SCALE GENOMIC DNA]</scope>
    <source>
        <strain evidence="21 22">T81</strain>
    </source>
</reference>
<feature type="binding site" evidence="15">
    <location>
        <position position="236"/>
    </location>
    <ligand>
        <name>substrate</name>
    </ligand>
</feature>
<feature type="binding site" evidence="16">
    <location>
        <position position="377"/>
    </location>
    <ligand>
        <name>FAD</name>
        <dbReference type="ChEBI" id="CHEBI:57692"/>
    </ligand>
</feature>
<evidence type="ECO:0000256" key="2">
    <source>
        <dbReference type="ARBA" id="ARBA00004894"/>
    </source>
</evidence>
<keyword evidence="9 18" id="KW-0249">Electron transport</keyword>
<feature type="binding site" evidence="16">
    <location>
        <position position="215"/>
    </location>
    <ligand>
        <name>FAD</name>
        <dbReference type="ChEBI" id="CHEBI:57692"/>
    </ligand>
</feature>
<evidence type="ECO:0000256" key="16">
    <source>
        <dbReference type="PIRSR" id="PIRSR611281-3"/>
    </source>
</evidence>
<keyword evidence="11 18" id="KW-0472">Membrane</keyword>
<feature type="binding site" evidence="16">
    <location>
        <begin position="393"/>
        <end position="394"/>
    </location>
    <ligand>
        <name>FAD</name>
        <dbReference type="ChEBI" id="CHEBI:57692"/>
    </ligand>
</feature>
<dbReference type="InterPro" id="IPR030664">
    <property type="entry name" value="SdhA/FrdA/AprA"/>
</dbReference>
<accession>A0A328VHV4</accession>
<comment type="catalytic activity">
    <reaction evidence="12 18">
        <text>a quinone + succinate = fumarate + a quinol</text>
        <dbReference type="Rhea" id="RHEA:40523"/>
        <dbReference type="ChEBI" id="CHEBI:24646"/>
        <dbReference type="ChEBI" id="CHEBI:29806"/>
        <dbReference type="ChEBI" id="CHEBI:30031"/>
        <dbReference type="ChEBI" id="CHEBI:132124"/>
        <dbReference type="EC" id="1.3.5.1"/>
    </reaction>
</comment>
<proteinExistence type="inferred from homology"/>
<dbReference type="RefSeq" id="WP_112431641.1">
    <property type="nucleotide sequence ID" value="NZ_MCIF01000002.1"/>
</dbReference>
<dbReference type="EMBL" id="MCIF01000002">
    <property type="protein sequence ID" value="RAQ97346.1"/>
    <property type="molecule type" value="Genomic_DNA"/>
</dbReference>
<dbReference type="SUPFAM" id="SSF46977">
    <property type="entry name" value="Succinate dehydrogenase/fumarate reductase flavoprotein C-terminal domain"/>
    <property type="match status" value="1"/>
</dbReference>
<dbReference type="Gene3D" id="1.20.58.100">
    <property type="entry name" value="Fumarate reductase/succinate dehydrogenase flavoprotein-like, C-terminal domain"/>
    <property type="match status" value="1"/>
</dbReference>
<dbReference type="InterPro" id="IPR014006">
    <property type="entry name" value="Succ_Dhase_FrdA_Gneg"/>
</dbReference>
<keyword evidence="18" id="KW-0816">Tricarboxylic acid cycle</keyword>
<dbReference type="NCBIfam" id="TIGR01812">
    <property type="entry name" value="sdhA_frdA_Gneg"/>
    <property type="match status" value="1"/>
</dbReference>
<evidence type="ECO:0000256" key="17">
    <source>
        <dbReference type="PIRSR" id="PIRSR611281-4"/>
    </source>
</evidence>
<dbReference type="SUPFAM" id="SSF51905">
    <property type="entry name" value="FAD/NAD(P)-binding domain"/>
    <property type="match status" value="1"/>
</dbReference>
<dbReference type="GO" id="GO:0033765">
    <property type="term" value="F:steroid dehydrogenase activity, acting on the CH-CH group of donors"/>
    <property type="evidence" value="ECO:0007669"/>
    <property type="project" value="UniProtKB-ARBA"/>
</dbReference>
<dbReference type="NCBIfam" id="TIGR01816">
    <property type="entry name" value="sdhA_forward"/>
    <property type="match status" value="1"/>
</dbReference>
<keyword evidence="7 16" id="KW-0285">Flavoprotein</keyword>
<dbReference type="InterPro" id="IPR027477">
    <property type="entry name" value="Succ_DH/fumarate_Rdtase_cat_sf"/>
</dbReference>
<dbReference type="InterPro" id="IPR003952">
    <property type="entry name" value="FRD_SDH_FAD_BS"/>
</dbReference>
<gene>
    <name evidence="21" type="ORF">A4R35_17535</name>
</gene>
<comment type="pathway">
    <text evidence="2 18">Carbohydrate metabolism; tricarboxylic acid cycle; fumarate from succinate (bacterial route): step 1/1.</text>
</comment>
<evidence type="ECO:0000256" key="15">
    <source>
        <dbReference type="PIRSR" id="PIRSR611281-2"/>
    </source>
</evidence>
<dbReference type="InterPro" id="IPR015939">
    <property type="entry name" value="Fum_Rdtase/Succ_DH_flav-like_C"/>
</dbReference>
<dbReference type="PROSITE" id="PS00504">
    <property type="entry name" value="FRD_SDH_FAD_BINDING"/>
    <property type="match status" value="1"/>
</dbReference>
<evidence type="ECO:0000256" key="4">
    <source>
        <dbReference type="ARBA" id="ARBA00012792"/>
    </source>
</evidence>
<keyword evidence="6 18" id="KW-0813">Transport</keyword>
<dbReference type="Pfam" id="PF00890">
    <property type="entry name" value="FAD_binding_2"/>
    <property type="match status" value="1"/>
</dbReference>
<dbReference type="OrthoDB" id="9806724at2"/>
<dbReference type="PANTHER" id="PTHR11632">
    <property type="entry name" value="SUCCINATE DEHYDROGENASE 2 FLAVOPROTEIN SUBUNIT"/>
    <property type="match status" value="1"/>
</dbReference>
<dbReference type="GO" id="GO:0050660">
    <property type="term" value="F:flavin adenine dinucleotide binding"/>
    <property type="evidence" value="ECO:0007669"/>
    <property type="project" value="UniProtKB-UniRule"/>
</dbReference>
<evidence type="ECO:0000313" key="21">
    <source>
        <dbReference type="EMBL" id="RAQ97346.1"/>
    </source>
</evidence>
<feature type="binding site" evidence="16">
    <location>
        <begin position="32"/>
        <end position="47"/>
    </location>
    <ligand>
        <name>FAD</name>
        <dbReference type="ChEBI" id="CHEBI:57692"/>
    </ligand>
</feature>
<evidence type="ECO:0000256" key="8">
    <source>
        <dbReference type="ARBA" id="ARBA00022827"/>
    </source>
</evidence>
<dbReference type="UniPathway" id="UPA00223">
    <property type="reaction ID" value="UER01005"/>
</dbReference>
<dbReference type="GO" id="GO:0009055">
    <property type="term" value="F:electron transfer activity"/>
    <property type="evidence" value="ECO:0007669"/>
    <property type="project" value="TreeGrafter"/>
</dbReference>
<dbReference type="Gene3D" id="3.50.50.60">
    <property type="entry name" value="FAD/NAD(P)-binding domain"/>
    <property type="match status" value="1"/>
</dbReference>
<dbReference type="Pfam" id="PF02910">
    <property type="entry name" value="Succ_DH_flav_C"/>
    <property type="match status" value="1"/>
</dbReference>
<feature type="binding site" evidence="15">
    <location>
        <position position="388"/>
    </location>
    <ligand>
        <name>substrate</name>
    </ligand>
</feature>
<evidence type="ECO:0000256" key="11">
    <source>
        <dbReference type="ARBA" id="ARBA00023136"/>
    </source>
</evidence>
<dbReference type="GO" id="GO:0022900">
    <property type="term" value="P:electron transport chain"/>
    <property type="evidence" value="ECO:0007669"/>
    <property type="project" value="UniProtKB-UniRule"/>
</dbReference>
<feature type="modified residue" description="Tele-8alpha-FAD histidine" evidence="17">
    <location>
        <position position="40"/>
    </location>
</feature>
<evidence type="ECO:0000256" key="5">
    <source>
        <dbReference type="ARBA" id="ARBA00019965"/>
    </source>
</evidence>
<comment type="cofactor">
    <cofactor evidence="16">
        <name>FAD</name>
        <dbReference type="ChEBI" id="CHEBI:57692"/>
    </cofactor>
    <text evidence="16">Flavinylated by SdhE, about 5% flavinylation occurs in the absence of SdhE.</text>
</comment>
<feature type="binding site" evidence="15">
    <location>
        <position position="346"/>
    </location>
    <ligand>
        <name>substrate</name>
    </ligand>
</feature>
<dbReference type="InterPro" id="IPR037099">
    <property type="entry name" value="Fum_R/Succ_DH_flav-like_C_sf"/>
</dbReference>
<evidence type="ECO:0000259" key="20">
    <source>
        <dbReference type="Pfam" id="PF02910"/>
    </source>
</evidence>
<dbReference type="PANTHER" id="PTHR11632:SF51">
    <property type="entry name" value="SUCCINATE DEHYDROGENASE [UBIQUINONE] FLAVOPROTEIN SUBUNIT, MITOCHONDRIAL"/>
    <property type="match status" value="1"/>
</dbReference>
<dbReference type="Proteomes" id="UP000248706">
    <property type="component" value="Unassembled WGS sequence"/>
</dbReference>
<keyword evidence="10 18" id="KW-0560">Oxidoreductase</keyword>
<comment type="similarity">
    <text evidence="3 18">Belongs to the FAD-dependent oxidoreductase 2 family. FRD/SDH subfamily.</text>
</comment>
<keyword evidence="8 16" id="KW-0274">FAD</keyword>
<dbReference type="PRINTS" id="PR00368">
    <property type="entry name" value="FADPNR"/>
</dbReference>
<dbReference type="GO" id="GO:0008177">
    <property type="term" value="F:succinate dehydrogenase (quinone) activity"/>
    <property type="evidence" value="ECO:0007669"/>
    <property type="project" value="UniProtKB-EC"/>
</dbReference>
<dbReference type="PIRSF" id="PIRSF000171">
    <property type="entry name" value="SDHA_APRA_LASPO"/>
    <property type="match status" value="1"/>
</dbReference>
<comment type="subcellular location">
    <subcellularLocation>
        <location evidence="1">Membrane</location>
        <topology evidence="1">Peripheral membrane protein</topology>
    </subcellularLocation>
</comment>
<evidence type="ECO:0000256" key="12">
    <source>
        <dbReference type="ARBA" id="ARBA00049220"/>
    </source>
</evidence>
<organism evidence="21 22">
    <name type="scientific">Thermogemmatispora tikiterensis</name>
    <dbReference type="NCBI Taxonomy" id="1825093"/>
    <lineage>
        <taxon>Bacteria</taxon>
        <taxon>Bacillati</taxon>
        <taxon>Chloroflexota</taxon>
        <taxon>Ktedonobacteria</taxon>
        <taxon>Thermogemmatisporales</taxon>
        <taxon>Thermogemmatisporaceae</taxon>
        <taxon>Thermogemmatispora</taxon>
    </lineage>
</organism>
<dbReference type="GO" id="GO:0006099">
    <property type="term" value="P:tricarboxylic acid cycle"/>
    <property type="evidence" value="ECO:0007669"/>
    <property type="project" value="UniProtKB-UniRule"/>
</dbReference>
<feature type="domain" description="FAD-dependent oxidoreductase 2 FAD-binding" evidence="19">
    <location>
        <begin position="6"/>
        <end position="394"/>
    </location>
</feature>
<evidence type="ECO:0000256" key="13">
    <source>
        <dbReference type="NCBIfam" id="TIGR01816"/>
    </source>
</evidence>
<feature type="binding site" evidence="16">
    <location>
        <begin position="11"/>
        <end position="16"/>
    </location>
    <ligand>
        <name>FAD</name>
        <dbReference type="ChEBI" id="CHEBI:57692"/>
    </ligand>
</feature>
<dbReference type="InterPro" id="IPR003953">
    <property type="entry name" value="FAD-dep_OxRdtase_2_FAD-bd"/>
</dbReference>
<feature type="binding site" evidence="15">
    <location>
        <position position="248"/>
    </location>
    <ligand>
        <name>substrate</name>
    </ligand>
</feature>
<keyword evidence="22" id="KW-1185">Reference proteome</keyword>
<dbReference type="GO" id="GO:0009061">
    <property type="term" value="P:anaerobic respiration"/>
    <property type="evidence" value="ECO:0007669"/>
    <property type="project" value="TreeGrafter"/>
</dbReference>
<dbReference type="Gene3D" id="3.90.700.10">
    <property type="entry name" value="Succinate dehydrogenase/fumarate reductase flavoprotein, catalytic domain"/>
    <property type="match status" value="1"/>
</dbReference>
<evidence type="ECO:0000256" key="18">
    <source>
        <dbReference type="RuleBase" id="RU362051"/>
    </source>
</evidence>
<evidence type="ECO:0000256" key="1">
    <source>
        <dbReference type="ARBA" id="ARBA00004170"/>
    </source>
</evidence>
<dbReference type="Gene3D" id="4.10.80.40">
    <property type="entry name" value="succinate dehydrogenase protein domain"/>
    <property type="match status" value="1"/>
</dbReference>
<comment type="caution">
    <text evidence="21">The sequence shown here is derived from an EMBL/GenBank/DDBJ whole genome shotgun (WGS) entry which is preliminary data.</text>
</comment>